<feature type="compositionally biased region" description="Low complexity" evidence="1">
    <location>
        <begin position="763"/>
        <end position="776"/>
    </location>
</feature>
<feature type="compositionally biased region" description="Polar residues" evidence="1">
    <location>
        <begin position="579"/>
        <end position="588"/>
    </location>
</feature>
<organism evidence="2 3">
    <name type="scientific">Sistotremastrum niveocremeum HHB9708</name>
    <dbReference type="NCBI Taxonomy" id="1314777"/>
    <lineage>
        <taxon>Eukaryota</taxon>
        <taxon>Fungi</taxon>
        <taxon>Dikarya</taxon>
        <taxon>Basidiomycota</taxon>
        <taxon>Agaricomycotina</taxon>
        <taxon>Agaricomycetes</taxon>
        <taxon>Sistotremastrales</taxon>
        <taxon>Sistotremastraceae</taxon>
        <taxon>Sertulicium</taxon>
        <taxon>Sertulicium niveocremeum</taxon>
    </lineage>
</organism>
<sequence length="835" mass="88241">MSAAHARRTAIAERQRQRANNALPYARPSKFISSFWNFLAGNEDGIDEQNNLPDQPDEDSRPSVNGTRGTVANHDETADREPIAGSSTAVEPRESGQTQQHSPPLESSANATRRTNRTQALTPNVSQATTQSRNGLNRSSVPRRLHTVVSTRDWIQEKVNRGEGMTYGELVGLLGMLDDIRNTEQPPAAAPTGNFTFSFGPTLSSVARAQEVPRPSLSTNPNGQLLFSGAGSATVVQNPSRVSGVRTNGYTPEQEANTRHPPAARSNVPSTTNASTTRRRSDGTSTSWYQGQSTTTRPGPITPTQKTNIFGQTVNATSLVSPSRDRPSSQQTTTDSNTTGATSDVPSSNGPLTAPTGFGRSAQATSETTAGHSNSIFNRSRGNATSAAASSSQSSNTPATSRPSSSTPLAHSIVTEIVDTVTKEEEARKKAPRFDVSNPYQKTNHVRAAPRKVPAPRAVARPPPPAPTPVAAPPREPSFLDYIQASAPNVPGRSRIAESSNDTSTAQESASSSGKRRRTDEPTVEEIAEEPSRKKTSSSGPSVEGLSPEQAATAAAELPRSRSYVVSEPEEGSSRPRSAQTLAPSTSYVPAPPASKGKSSFSFPKEPSPLRQSFAPPAEEETRSDPEPEAESAPAPAPATGPAPESLPEDPIQIDESPNPIPASSAPTSAQPAVEQVLELPRERLPRYSFDFNPASSSRRTPIDPKARKQALDLPSSALPKYTFNFGTDSLPASARLQPQSTPMATPPINFAPSTGERYVFGSSSNPPNAASSSNSVAGHLTPGSSTSSSAPVVPFNWSAAGLSQPTLDGDSWICSVCMVQNKGGHKCVSCEADR</sequence>
<evidence type="ECO:0000313" key="2">
    <source>
        <dbReference type="EMBL" id="KZS94599.1"/>
    </source>
</evidence>
<dbReference type="Proteomes" id="UP000076722">
    <property type="component" value="Unassembled WGS sequence"/>
</dbReference>
<feature type="region of interest" description="Disordered" evidence="1">
    <location>
        <begin position="760"/>
        <end position="791"/>
    </location>
</feature>
<evidence type="ECO:0000256" key="1">
    <source>
        <dbReference type="SAM" id="MobiDB-lite"/>
    </source>
</evidence>
<feature type="compositionally biased region" description="Low complexity" evidence="1">
    <location>
        <begin position="662"/>
        <end position="673"/>
    </location>
</feature>
<feature type="region of interest" description="Disordered" evidence="1">
    <location>
        <begin position="42"/>
        <end position="144"/>
    </location>
</feature>
<feature type="compositionally biased region" description="Low complexity" evidence="1">
    <location>
        <begin position="594"/>
        <end position="605"/>
    </location>
</feature>
<reference evidence="2 3" key="1">
    <citation type="journal article" date="2016" name="Mol. Biol. Evol.">
        <title>Comparative Genomics of Early-Diverging Mushroom-Forming Fungi Provides Insights into the Origins of Lignocellulose Decay Capabilities.</title>
        <authorList>
            <person name="Nagy L.G."/>
            <person name="Riley R."/>
            <person name="Tritt A."/>
            <person name="Adam C."/>
            <person name="Daum C."/>
            <person name="Floudas D."/>
            <person name="Sun H."/>
            <person name="Yadav J.S."/>
            <person name="Pangilinan J."/>
            <person name="Larsson K.H."/>
            <person name="Matsuura K."/>
            <person name="Barry K."/>
            <person name="Labutti K."/>
            <person name="Kuo R."/>
            <person name="Ohm R.A."/>
            <person name="Bhattacharya S.S."/>
            <person name="Shirouzu T."/>
            <person name="Yoshinaga Y."/>
            <person name="Martin F.M."/>
            <person name="Grigoriev I.V."/>
            <person name="Hibbett D.S."/>
        </authorList>
    </citation>
    <scope>NUCLEOTIDE SEQUENCE [LARGE SCALE GENOMIC DNA]</scope>
    <source>
        <strain evidence="2 3">HHB9708</strain>
    </source>
</reference>
<name>A0A164VZ15_9AGAM</name>
<feature type="compositionally biased region" description="Low complexity" evidence="1">
    <location>
        <begin position="451"/>
        <end position="460"/>
    </location>
</feature>
<dbReference type="STRING" id="1314777.A0A164VZ15"/>
<feature type="compositionally biased region" description="Polar residues" evidence="1">
    <location>
        <begin position="85"/>
        <end position="140"/>
    </location>
</feature>
<feature type="compositionally biased region" description="Low complexity" evidence="1">
    <location>
        <begin position="378"/>
        <end position="408"/>
    </location>
</feature>
<feature type="compositionally biased region" description="Basic and acidic residues" evidence="1">
    <location>
        <begin position="73"/>
        <end position="82"/>
    </location>
</feature>
<gene>
    <name evidence="2" type="ORF">SISNIDRAFT_453543</name>
</gene>
<protein>
    <recommendedName>
        <fullName evidence="4">RanBP2-type domain-containing protein</fullName>
    </recommendedName>
</protein>
<feature type="compositionally biased region" description="Polar residues" evidence="1">
    <location>
        <begin position="497"/>
        <end position="513"/>
    </location>
</feature>
<keyword evidence="3" id="KW-1185">Reference proteome</keyword>
<accession>A0A164VZ15</accession>
<feature type="compositionally biased region" description="Pro residues" evidence="1">
    <location>
        <begin position="461"/>
        <end position="476"/>
    </location>
</feature>
<proteinExistence type="predicted"/>
<feature type="compositionally biased region" description="Polar residues" evidence="1">
    <location>
        <begin position="288"/>
        <end position="321"/>
    </location>
</feature>
<feature type="region of interest" description="Disordered" evidence="1">
    <location>
        <begin position="237"/>
        <end position="411"/>
    </location>
</feature>
<feature type="compositionally biased region" description="Basic and acidic residues" evidence="1">
    <location>
        <begin position="423"/>
        <end position="433"/>
    </location>
</feature>
<dbReference type="EMBL" id="KV419404">
    <property type="protein sequence ID" value="KZS94599.1"/>
    <property type="molecule type" value="Genomic_DNA"/>
</dbReference>
<feature type="region of interest" description="Disordered" evidence="1">
    <location>
        <begin position="1"/>
        <end position="27"/>
    </location>
</feature>
<feature type="compositionally biased region" description="Polar residues" evidence="1">
    <location>
        <begin position="362"/>
        <end position="377"/>
    </location>
</feature>
<feature type="region of interest" description="Disordered" evidence="1">
    <location>
        <begin position="423"/>
        <end position="709"/>
    </location>
</feature>
<dbReference type="OrthoDB" id="79830at2759"/>
<evidence type="ECO:0000313" key="3">
    <source>
        <dbReference type="Proteomes" id="UP000076722"/>
    </source>
</evidence>
<feature type="compositionally biased region" description="Polar residues" evidence="1">
    <location>
        <begin position="237"/>
        <end position="255"/>
    </location>
</feature>
<evidence type="ECO:0008006" key="4">
    <source>
        <dbReference type="Google" id="ProtNLM"/>
    </source>
</evidence>
<feature type="compositionally biased region" description="Low complexity" evidence="1">
    <location>
        <begin position="328"/>
        <end position="344"/>
    </location>
</feature>
<dbReference type="AlphaFoldDB" id="A0A164VZ15"/>